<dbReference type="AlphaFoldDB" id="A0A2M8KV61"/>
<accession>A0A2M8KV61</accession>
<dbReference type="PANTHER" id="PTHR43152:SF3">
    <property type="entry name" value="UVRABC SYSTEM PROTEIN A"/>
    <property type="match status" value="1"/>
</dbReference>
<comment type="subcellular location">
    <subcellularLocation>
        <location evidence="1">Cytoplasm</location>
    </subcellularLocation>
</comment>
<name>A0A2M8KV61_9BACT</name>
<evidence type="ECO:0000313" key="19">
    <source>
        <dbReference type="Proteomes" id="UP000231569"/>
    </source>
</evidence>
<sequence>MAEIRIKGARVHNLKNVDVTIPKNKLVVLTGVSGSGKSSLAFDTLYAEGQRRYVESLSAYARQFLGIMEKPDVDMIEGLSPAISIDQKTASHNPRSTVGTVTEIYDYLRLLYARIGTPYCPNCEIPVKRMSADEIVETMIADATARVSEDKLRTHGFLVFAPVVKNKRGEFKELFDNVRYKGFSYTRIDGYYYDLDNEDLFIFKNNKHTIDIIIDRFSLDKTIIKDEARMAELRSRLFRAIENALALTDGLVSLGYIKDKGFDIPVKPKEVEERIYSERFACPQCGTSFTEIEPRLFSFNSPIGACTECRGLGVVLRVDENRLYNTSLTLAEGGFFPFSRILNHDTWFGRLVREVIEKHHINIATPIGNLSEEDRDILLHGSDTVFHVRGRNREGAMTSIHEKFRGFAGEVQHRYYDTSENQPDYERYMIEEICPVCNGKRLNELALHIKLQDKTISDLCNLSIHDEVSFLQEHEKGLSGQDKTIATPILKEIYARLHFLDEVGLSYLTLARRASTLSGGEAQRIRLASQIGTGLTGITYVLDEPSIGLHSRDVSRLLGALMRLRDLGNTVVVVEHDWETIEHADHIIDFGPKAGKHGGQVIATGTVDDIKKSSESITGAYLSGKRRIQSVRMTGGTPEEIMTIKGCSEHNLKNISVTMPLKRMVGITGVSGSGKSTFLLDTVYPAIRHETNEESREHLGAFKSVEGISTIERVVLIDQSPIGRTPRSNPATYTGVFTDIREVFAATLDAKAQGYKPGRFSFNVRGGRCENCQGAGSIKVEMQFLADLYVTCDVCKGARYNRETLDVRFKGKNIAEVLKMTVDEALFFFEHNSSIVKILMVLQHVGLGYMELGQSAPTLSGGEAQRVKLAKELYTNIYVHTAYILDEPTTGLHFYDVDKLIKVLRHLVSQGNSVFVIEHNLDVIKNCDYVVDLGPEGGDGGGKVLFQGTVDELLTSKKADTSYTAQYVREYVGHAK</sequence>
<evidence type="ECO:0000256" key="9">
    <source>
        <dbReference type="ARBA" id="ARBA00022833"/>
    </source>
</evidence>
<dbReference type="InterPro" id="IPR027417">
    <property type="entry name" value="P-loop_NTPase"/>
</dbReference>
<reference evidence="19" key="1">
    <citation type="submission" date="2017-09" db="EMBL/GenBank/DDBJ databases">
        <title>Depth-based differentiation of microbial function through sediment-hosted aquifers and enrichment of novel symbionts in the deep terrestrial subsurface.</title>
        <authorList>
            <person name="Probst A.J."/>
            <person name="Ladd B."/>
            <person name="Jarett J.K."/>
            <person name="Geller-Mcgrath D.E."/>
            <person name="Sieber C.M.K."/>
            <person name="Emerson J.B."/>
            <person name="Anantharaman K."/>
            <person name="Thomas B.C."/>
            <person name="Malmstrom R."/>
            <person name="Stieglmeier M."/>
            <person name="Klingl A."/>
            <person name="Woyke T."/>
            <person name="Ryan C.M."/>
            <person name="Banfield J.F."/>
        </authorList>
    </citation>
    <scope>NUCLEOTIDE SEQUENCE [LARGE SCALE GENOMIC DNA]</scope>
</reference>
<dbReference type="Gene3D" id="3.30.190.20">
    <property type="match status" value="1"/>
</dbReference>
<dbReference type="GO" id="GO:0003677">
    <property type="term" value="F:DNA binding"/>
    <property type="evidence" value="ECO:0007669"/>
    <property type="project" value="UniProtKB-KW"/>
</dbReference>
<evidence type="ECO:0000313" key="18">
    <source>
        <dbReference type="EMBL" id="PJE63780.1"/>
    </source>
</evidence>
<evidence type="ECO:0000256" key="6">
    <source>
        <dbReference type="ARBA" id="ARBA00022763"/>
    </source>
</evidence>
<dbReference type="GO" id="GO:0006289">
    <property type="term" value="P:nucleotide-excision repair"/>
    <property type="evidence" value="ECO:0007669"/>
    <property type="project" value="InterPro"/>
</dbReference>
<evidence type="ECO:0000256" key="8">
    <source>
        <dbReference type="ARBA" id="ARBA00022771"/>
    </source>
</evidence>
<dbReference type="Proteomes" id="UP000231569">
    <property type="component" value="Unassembled WGS sequence"/>
</dbReference>
<keyword evidence="3" id="KW-0479">Metal-binding</keyword>
<dbReference type="GO" id="GO:0004518">
    <property type="term" value="F:nuclease activity"/>
    <property type="evidence" value="ECO:0007669"/>
    <property type="project" value="UniProtKB-KW"/>
</dbReference>
<comment type="similarity">
    <text evidence="14">Belongs to the ABC transporter superfamily. UvrA family.</text>
</comment>
<dbReference type="Gene3D" id="1.10.8.280">
    <property type="entry name" value="ABC transporter ATPase domain-like"/>
    <property type="match status" value="1"/>
</dbReference>
<dbReference type="PROSITE" id="PS00211">
    <property type="entry name" value="ABC_TRANSPORTER_1"/>
    <property type="match status" value="2"/>
</dbReference>
<evidence type="ECO:0000256" key="5">
    <source>
        <dbReference type="ARBA" id="ARBA00022741"/>
    </source>
</evidence>
<dbReference type="PROSITE" id="PS50893">
    <property type="entry name" value="ABC_TRANSPORTER_2"/>
    <property type="match status" value="1"/>
</dbReference>
<dbReference type="NCBIfam" id="NF001503">
    <property type="entry name" value="PRK00349.1"/>
    <property type="match status" value="1"/>
</dbReference>
<keyword evidence="10" id="KW-0067">ATP-binding</keyword>
<keyword evidence="6" id="KW-0227">DNA damage</keyword>
<evidence type="ECO:0000256" key="2">
    <source>
        <dbReference type="ARBA" id="ARBA00022490"/>
    </source>
</evidence>
<evidence type="ECO:0000256" key="14">
    <source>
        <dbReference type="ARBA" id="ARBA00038000"/>
    </source>
</evidence>
<dbReference type="PANTHER" id="PTHR43152">
    <property type="entry name" value="UVRABC SYSTEM PROTEIN A"/>
    <property type="match status" value="1"/>
</dbReference>
<dbReference type="InterPro" id="IPR041552">
    <property type="entry name" value="UvrA_DNA-bd"/>
</dbReference>
<dbReference type="GO" id="GO:0005737">
    <property type="term" value="C:cytoplasm"/>
    <property type="evidence" value="ECO:0007669"/>
    <property type="project" value="UniProtKB-SubCell"/>
</dbReference>
<dbReference type="CDD" id="cd03270">
    <property type="entry name" value="ABC_UvrA_I"/>
    <property type="match status" value="1"/>
</dbReference>
<dbReference type="GO" id="GO:0008270">
    <property type="term" value="F:zinc ion binding"/>
    <property type="evidence" value="ECO:0007669"/>
    <property type="project" value="UniProtKB-KW"/>
</dbReference>
<comment type="caution">
    <text evidence="18">The sequence shown here is derived from an EMBL/GenBank/DDBJ whole genome shotgun (WGS) entry which is preliminary data.</text>
</comment>
<evidence type="ECO:0000256" key="3">
    <source>
        <dbReference type="ARBA" id="ARBA00022723"/>
    </source>
</evidence>
<dbReference type="GO" id="GO:0009380">
    <property type="term" value="C:excinuclease repair complex"/>
    <property type="evidence" value="ECO:0007669"/>
    <property type="project" value="InterPro"/>
</dbReference>
<evidence type="ECO:0000256" key="10">
    <source>
        <dbReference type="ARBA" id="ARBA00022840"/>
    </source>
</evidence>
<evidence type="ECO:0000256" key="16">
    <source>
        <dbReference type="ARBA" id="ARBA00042156"/>
    </source>
</evidence>
<keyword evidence="4" id="KW-0677">Repeat</keyword>
<protein>
    <recommendedName>
        <fullName evidence="15">UvrABC system protein A</fullName>
    </recommendedName>
    <alternativeName>
        <fullName evidence="16">Excinuclease ABC subunit A</fullName>
    </alternativeName>
</protein>
<dbReference type="InterPro" id="IPR004602">
    <property type="entry name" value="UvrA"/>
</dbReference>
<evidence type="ECO:0000256" key="12">
    <source>
        <dbReference type="ARBA" id="ARBA00023125"/>
    </source>
</evidence>
<dbReference type="GO" id="GO:0005524">
    <property type="term" value="F:ATP binding"/>
    <property type="evidence" value="ECO:0007669"/>
    <property type="project" value="UniProtKB-KW"/>
</dbReference>
<dbReference type="EMBL" id="PFEE01000030">
    <property type="protein sequence ID" value="PJE63780.1"/>
    <property type="molecule type" value="Genomic_DNA"/>
</dbReference>
<evidence type="ECO:0000256" key="7">
    <source>
        <dbReference type="ARBA" id="ARBA00022769"/>
    </source>
</evidence>
<dbReference type="NCBIfam" id="TIGR00630">
    <property type="entry name" value="uvra"/>
    <property type="match status" value="1"/>
</dbReference>
<evidence type="ECO:0000256" key="15">
    <source>
        <dbReference type="ARBA" id="ARBA00039316"/>
    </source>
</evidence>
<keyword evidence="11" id="KW-0267">Excision nuclease</keyword>
<keyword evidence="12" id="KW-0238">DNA-binding</keyword>
<evidence type="ECO:0000256" key="13">
    <source>
        <dbReference type="ARBA" id="ARBA00023204"/>
    </source>
</evidence>
<gene>
    <name evidence="18" type="ORF">COU89_01360</name>
</gene>
<organism evidence="18 19">
    <name type="scientific">Candidatus Roizmanbacteria bacterium CG10_big_fil_rev_8_21_14_0_10_45_7</name>
    <dbReference type="NCBI Taxonomy" id="1974854"/>
    <lineage>
        <taxon>Bacteria</taxon>
        <taxon>Candidatus Roizmaniibacteriota</taxon>
    </lineage>
</organism>
<dbReference type="Pfam" id="PF17760">
    <property type="entry name" value="UvrA_inter"/>
    <property type="match status" value="1"/>
</dbReference>
<feature type="domain" description="ABC transporter" evidence="17">
    <location>
        <begin position="626"/>
        <end position="966"/>
    </location>
</feature>
<dbReference type="SUPFAM" id="SSF52540">
    <property type="entry name" value="P-loop containing nucleoside triphosphate hydrolases"/>
    <property type="match status" value="2"/>
</dbReference>
<dbReference type="Pfam" id="PF17755">
    <property type="entry name" value="UvrA_DNA-bind"/>
    <property type="match status" value="1"/>
</dbReference>
<keyword evidence="8" id="KW-0863">Zinc-finger</keyword>
<evidence type="ECO:0000256" key="11">
    <source>
        <dbReference type="ARBA" id="ARBA00022881"/>
    </source>
</evidence>
<proteinExistence type="inferred from homology"/>
<dbReference type="Gene3D" id="3.40.50.300">
    <property type="entry name" value="P-loop containing nucleotide triphosphate hydrolases"/>
    <property type="match status" value="3"/>
</dbReference>
<keyword evidence="9" id="KW-0862">Zinc</keyword>
<dbReference type="Gene3D" id="1.20.1580.10">
    <property type="entry name" value="ABC transporter ATPase like domain"/>
    <property type="match status" value="3"/>
</dbReference>
<dbReference type="InterPro" id="IPR003439">
    <property type="entry name" value="ABC_transporter-like_ATP-bd"/>
</dbReference>
<evidence type="ECO:0000259" key="17">
    <source>
        <dbReference type="PROSITE" id="PS50893"/>
    </source>
</evidence>
<keyword evidence="13" id="KW-0234">DNA repair</keyword>
<dbReference type="InterPro" id="IPR017871">
    <property type="entry name" value="ABC_transporter-like_CS"/>
</dbReference>
<dbReference type="FunFam" id="1.20.1580.10:FF:000002">
    <property type="entry name" value="UvrABC system protein A"/>
    <property type="match status" value="1"/>
</dbReference>
<keyword evidence="7" id="KW-0228">DNA excision</keyword>
<keyword evidence="5" id="KW-0547">Nucleotide-binding</keyword>
<dbReference type="GO" id="GO:0016887">
    <property type="term" value="F:ATP hydrolysis activity"/>
    <property type="evidence" value="ECO:0007669"/>
    <property type="project" value="InterPro"/>
</dbReference>
<keyword evidence="2" id="KW-0963">Cytoplasm</keyword>
<dbReference type="InterPro" id="IPR041102">
    <property type="entry name" value="UvrA_inter"/>
</dbReference>
<evidence type="ECO:0000256" key="1">
    <source>
        <dbReference type="ARBA" id="ARBA00004496"/>
    </source>
</evidence>
<evidence type="ECO:0000256" key="4">
    <source>
        <dbReference type="ARBA" id="ARBA00022737"/>
    </source>
</evidence>